<proteinExistence type="inferred from homology"/>
<dbReference type="GO" id="GO:0003677">
    <property type="term" value="F:DNA binding"/>
    <property type="evidence" value="ECO:0007669"/>
    <property type="project" value="InterPro"/>
</dbReference>
<dbReference type="Pfam" id="PF08281">
    <property type="entry name" value="Sigma70_r4_2"/>
    <property type="match status" value="1"/>
</dbReference>
<dbReference type="InterPro" id="IPR036388">
    <property type="entry name" value="WH-like_DNA-bd_sf"/>
</dbReference>
<evidence type="ECO:0000256" key="4">
    <source>
        <dbReference type="ARBA" id="ARBA00023163"/>
    </source>
</evidence>
<evidence type="ECO:0000256" key="3">
    <source>
        <dbReference type="ARBA" id="ARBA00023082"/>
    </source>
</evidence>
<dbReference type="PANTHER" id="PTHR43133">
    <property type="entry name" value="RNA POLYMERASE ECF-TYPE SIGMA FACTO"/>
    <property type="match status" value="1"/>
</dbReference>
<comment type="caution">
    <text evidence="8">The sequence shown here is derived from an EMBL/GenBank/DDBJ whole genome shotgun (WGS) entry which is preliminary data.</text>
</comment>
<dbReference type="CDD" id="cd06171">
    <property type="entry name" value="Sigma70_r4"/>
    <property type="match status" value="1"/>
</dbReference>
<dbReference type="NCBIfam" id="NF007228">
    <property type="entry name" value="PRK09646.1"/>
    <property type="match status" value="1"/>
</dbReference>
<name>A0A7X6MA70_9ACTN</name>
<dbReference type="InterPro" id="IPR013249">
    <property type="entry name" value="RNA_pol_sigma70_r4_t2"/>
</dbReference>
<keyword evidence="4" id="KW-0804">Transcription</keyword>
<dbReference type="RefSeq" id="WP_082768637.1">
    <property type="nucleotide sequence ID" value="NZ_JAAXPG010000004.1"/>
</dbReference>
<dbReference type="AlphaFoldDB" id="A0A7X6MA70"/>
<dbReference type="Gene3D" id="1.10.1740.10">
    <property type="match status" value="1"/>
</dbReference>
<evidence type="ECO:0000256" key="5">
    <source>
        <dbReference type="SAM" id="MobiDB-lite"/>
    </source>
</evidence>
<dbReference type="GO" id="GO:0016987">
    <property type="term" value="F:sigma factor activity"/>
    <property type="evidence" value="ECO:0007669"/>
    <property type="project" value="UniProtKB-KW"/>
</dbReference>
<dbReference type="InterPro" id="IPR039425">
    <property type="entry name" value="RNA_pol_sigma-70-like"/>
</dbReference>
<dbReference type="InterPro" id="IPR013324">
    <property type="entry name" value="RNA_pol_sigma_r3/r4-like"/>
</dbReference>
<dbReference type="PANTHER" id="PTHR43133:SF66">
    <property type="entry name" value="ECF RNA POLYMERASE SIGMA FACTOR SIGK"/>
    <property type="match status" value="1"/>
</dbReference>
<dbReference type="GO" id="GO:0006352">
    <property type="term" value="P:DNA-templated transcription initiation"/>
    <property type="evidence" value="ECO:0007669"/>
    <property type="project" value="InterPro"/>
</dbReference>
<protein>
    <submittedName>
        <fullName evidence="8">ECF RNA polymerase sigma factor SigK</fullName>
    </submittedName>
</protein>
<evidence type="ECO:0000256" key="1">
    <source>
        <dbReference type="ARBA" id="ARBA00010641"/>
    </source>
</evidence>
<reference evidence="8 9" key="1">
    <citation type="submission" date="2020-04" db="EMBL/GenBank/DDBJ databases">
        <title>MicrobeNet Type strains.</title>
        <authorList>
            <person name="Nicholson A.C."/>
        </authorList>
    </citation>
    <scope>NUCLEOTIDE SEQUENCE [LARGE SCALE GENOMIC DNA]</scope>
    <source>
        <strain evidence="8 9">ATCC 23612</strain>
    </source>
</reference>
<feature type="region of interest" description="Disordered" evidence="5">
    <location>
        <begin position="1"/>
        <end position="21"/>
    </location>
</feature>
<dbReference type="Gene3D" id="1.10.10.10">
    <property type="entry name" value="Winged helix-like DNA-binding domain superfamily/Winged helix DNA-binding domain"/>
    <property type="match status" value="1"/>
</dbReference>
<gene>
    <name evidence="8" type="primary">sigK</name>
    <name evidence="8" type="ORF">HGB44_05165</name>
</gene>
<sequence length="201" mass="22353">MERTAEWDRGESDLPGGAEGDPLARLVQQTATGDLTAFEGVYRELSGRVFGIARRVVLDDAQAEEICQEVFLEVWRTCSRYDRSRGSVAAWVLTIAHRRAVDRVRSEQAASSRLAAAGRLEAGATSPDAVPEQVEHRLERERVRRCLRGLTGAQREAVRLTYYTGYTQRQAADLLEVPLTTVKGRLRDGLIRLRDCLGVGV</sequence>
<evidence type="ECO:0000313" key="8">
    <source>
        <dbReference type="EMBL" id="NKY97067.1"/>
    </source>
</evidence>
<keyword evidence="3" id="KW-0731">Sigma factor</keyword>
<evidence type="ECO:0000313" key="9">
    <source>
        <dbReference type="Proteomes" id="UP000553209"/>
    </source>
</evidence>
<feature type="domain" description="RNA polymerase sigma factor 70 region 4 type 2" evidence="7">
    <location>
        <begin position="140"/>
        <end position="193"/>
    </location>
</feature>
<keyword evidence="9" id="KW-1185">Reference proteome</keyword>
<accession>A0A7X6MA70</accession>
<feature type="domain" description="RNA polymerase sigma-70 region 2" evidence="6">
    <location>
        <begin position="42"/>
        <end position="108"/>
    </location>
</feature>
<evidence type="ECO:0000259" key="6">
    <source>
        <dbReference type="Pfam" id="PF04542"/>
    </source>
</evidence>
<keyword evidence="2" id="KW-0805">Transcription regulation</keyword>
<dbReference type="InterPro" id="IPR014284">
    <property type="entry name" value="RNA_pol_sigma-70_dom"/>
</dbReference>
<dbReference type="SUPFAM" id="SSF88946">
    <property type="entry name" value="Sigma2 domain of RNA polymerase sigma factors"/>
    <property type="match status" value="1"/>
</dbReference>
<dbReference type="Pfam" id="PF04542">
    <property type="entry name" value="Sigma70_r2"/>
    <property type="match status" value="1"/>
</dbReference>
<dbReference type="InterPro" id="IPR013325">
    <property type="entry name" value="RNA_pol_sigma_r2"/>
</dbReference>
<evidence type="ECO:0000256" key="2">
    <source>
        <dbReference type="ARBA" id="ARBA00023015"/>
    </source>
</evidence>
<feature type="compositionally biased region" description="Basic and acidic residues" evidence="5">
    <location>
        <begin position="1"/>
        <end position="12"/>
    </location>
</feature>
<dbReference type="NCBIfam" id="TIGR02937">
    <property type="entry name" value="sigma70-ECF"/>
    <property type="match status" value="1"/>
</dbReference>
<dbReference type="SUPFAM" id="SSF88659">
    <property type="entry name" value="Sigma3 and sigma4 domains of RNA polymerase sigma factors"/>
    <property type="match status" value="1"/>
</dbReference>
<evidence type="ECO:0000259" key="7">
    <source>
        <dbReference type="Pfam" id="PF08281"/>
    </source>
</evidence>
<organism evidence="8 9">
    <name type="scientific">Nocardiopsis alborubida</name>
    <dbReference type="NCBI Taxonomy" id="146802"/>
    <lineage>
        <taxon>Bacteria</taxon>
        <taxon>Bacillati</taxon>
        <taxon>Actinomycetota</taxon>
        <taxon>Actinomycetes</taxon>
        <taxon>Streptosporangiales</taxon>
        <taxon>Nocardiopsidaceae</taxon>
        <taxon>Nocardiopsis</taxon>
    </lineage>
</organism>
<dbReference type="Proteomes" id="UP000553209">
    <property type="component" value="Unassembled WGS sequence"/>
</dbReference>
<comment type="similarity">
    <text evidence="1">Belongs to the sigma-70 factor family. ECF subfamily.</text>
</comment>
<dbReference type="EMBL" id="JAAXPG010000004">
    <property type="protein sequence ID" value="NKY97067.1"/>
    <property type="molecule type" value="Genomic_DNA"/>
</dbReference>
<dbReference type="InterPro" id="IPR007627">
    <property type="entry name" value="RNA_pol_sigma70_r2"/>
</dbReference>